<name>A0A1I6FFL3_9PSEU</name>
<dbReference type="Pfam" id="PF01370">
    <property type="entry name" value="Epimerase"/>
    <property type="match status" value="1"/>
</dbReference>
<reference evidence="4" key="1">
    <citation type="submission" date="2016-10" db="EMBL/GenBank/DDBJ databases">
        <authorList>
            <person name="Varghese N."/>
            <person name="Submissions S."/>
        </authorList>
    </citation>
    <scope>NUCLEOTIDE SEQUENCE [LARGE SCALE GENOMIC DNA]</scope>
    <source>
        <strain evidence="4">DSM 44232</strain>
    </source>
</reference>
<dbReference type="PANTHER" id="PTHR45527">
    <property type="entry name" value="NONRIBOSOMAL PEPTIDE SYNTHETASE"/>
    <property type="match status" value="1"/>
</dbReference>
<dbReference type="InterPro" id="IPR036736">
    <property type="entry name" value="ACP-like_sf"/>
</dbReference>
<dbReference type="GO" id="GO:0043041">
    <property type="term" value="P:amino acid activation for nonribosomal peptide biosynthetic process"/>
    <property type="evidence" value="ECO:0007669"/>
    <property type="project" value="TreeGrafter"/>
</dbReference>
<evidence type="ECO:0000313" key="3">
    <source>
        <dbReference type="EMBL" id="SFR28736.1"/>
    </source>
</evidence>
<dbReference type="InterPro" id="IPR036291">
    <property type="entry name" value="NAD(P)-bd_dom_sf"/>
</dbReference>
<protein>
    <submittedName>
        <fullName evidence="3">Amino acid adenylation domain-containing protein</fullName>
    </submittedName>
</protein>
<gene>
    <name evidence="3" type="ORF">SAMN04488564_11544</name>
</gene>
<dbReference type="EMBL" id="FOYL01000015">
    <property type="protein sequence ID" value="SFR28736.1"/>
    <property type="molecule type" value="Genomic_DNA"/>
</dbReference>
<feature type="domain" description="AMP-dependent synthetase/ligase" evidence="1">
    <location>
        <begin position="12"/>
        <end position="333"/>
    </location>
</feature>
<dbReference type="Gene3D" id="3.40.50.720">
    <property type="entry name" value="NAD(P)-binding Rossmann-like Domain"/>
    <property type="match status" value="1"/>
</dbReference>
<dbReference type="PANTHER" id="PTHR45527:SF1">
    <property type="entry name" value="FATTY ACID SYNTHASE"/>
    <property type="match status" value="1"/>
</dbReference>
<evidence type="ECO:0000259" key="2">
    <source>
        <dbReference type="Pfam" id="PF01370"/>
    </source>
</evidence>
<dbReference type="AlphaFoldDB" id="A0A1I6FFL3"/>
<dbReference type="InterPro" id="IPR001509">
    <property type="entry name" value="Epimerase_deHydtase"/>
</dbReference>
<evidence type="ECO:0000259" key="1">
    <source>
        <dbReference type="Pfam" id="PF00501"/>
    </source>
</evidence>
<dbReference type="SUPFAM" id="SSF51735">
    <property type="entry name" value="NAD(P)-binding Rossmann-fold domains"/>
    <property type="match status" value="1"/>
</dbReference>
<keyword evidence="4" id="KW-1185">Reference proteome</keyword>
<proteinExistence type="predicted"/>
<feature type="domain" description="NAD-dependent epimerase/dehydratase" evidence="2">
    <location>
        <begin position="579"/>
        <end position="796"/>
    </location>
</feature>
<dbReference type="InterPro" id="IPR042099">
    <property type="entry name" value="ANL_N_sf"/>
</dbReference>
<dbReference type="Proteomes" id="UP000198583">
    <property type="component" value="Unassembled WGS sequence"/>
</dbReference>
<evidence type="ECO:0000313" key="4">
    <source>
        <dbReference type="Proteomes" id="UP000198583"/>
    </source>
</evidence>
<dbReference type="GO" id="GO:0031177">
    <property type="term" value="F:phosphopantetheine binding"/>
    <property type="evidence" value="ECO:0007669"/>
    <property type="project" value="TreeGrafter"/>
</dbReference>
<dbReference type="InterPro" id="IPR045851">
    <property type="entry name" value="AMP-bd_C_sf"/>
</dbReference>
<sequence length="875" mass="93696">MGLATIVARHLSAGGDRPALESGGRTWSYADLDRVTADRAAQLRAAAPEGRVVLAGEHTAEALIWALAVMRAGLIYTPVNANQPGERLREALELAEPALVLCCTDAIAAVLRKEDVAVLTPGELPAGQPGDWPVHEIAYSVFTSGSSGLPKLVNVGHRGIENLCQAQTRAFGIEQGTRVLQFSSLSFDASIAEILVTLYAGGTLVVPAWDGGSWVNAVGTHLSEQGCDVITLPPSVYARLDDDARQGIRTVVFAGEALSEVEYRAAERHSRVLNAYGPTEGTVCFSVAEMTRFTTTVGKPIDGYTPRAFDGTGYHASGRGELVLVGPGVALGYEGREDAVFTLVDGEPAYHTGDEAEVRDGEVFYLGRIDDQIKRLGHRISLTDLEGRLSRLLDSRVAMVLDGASLVLAHTCADFTEAELRTRLREVLPAWEVPDVLVRLDSLPVTESGKADREAVRELARATPAAPDATGPDPEFVRGIVTRLLGEEIDPATSVFDAGASSFTLVQIQVELAARYGEDEVQEAFDQLNYDFTIEGFLAALGGAEPQASPAHEVFAKTSADLAGLNLAPIPSTATEGAITVTGAGGFIGGHVLDRLLGAGREITVVTRSRPERLVERHLARFGRAREDFSGVRFLGYDELSAQDGWGAVVHCGFEVNHVLPLERHLANSVATTRALVRAAQSARRFVFLSAASVGAEFVRFTAEALAAVGDPYSQAKFVAEAYVEQLACPSDLLRVGLVYGHTAADEAFLDEDVFSWLLRLSKRHGVLPRLSGLVPVCDVRDVVTAALTAADATTTEGEKTVLVHRTYDLAALREELGVDDVVEPAQWLTTVTEGGADSRILAALRLWLTEDGWAHPVPAPGRQIISELRQRIGE</sequence>
<dbReference type="Gene3D" id="3.40.50.12780">
    <property type="entry name" value="N-terminal domain of ligase-like"/>
    <property type="match status" value="1"/>
</dbReference>
<dbReference type="Gene3D" id="3.30.300.30">
    <property type="match status" value="1"/>
</dbReference>
<dbReference type="SUPFAM" id="SSF56801">
    <property type="entry name" value="Acetyl-CoA synthetase-like"/>
    <property type="match status" value="1"/>
</dbReference>
<dbReference type="GO" id="GO:0005737">
    <property type="term" value="C:cytoplasm"/>
    <property type="evidence" value="ECO:0007669"/>
    <property type="project" value="TreeGrafter"/>
</dbReference>
<dbReference type="OrthoDB" id="4477213at2"/>
<dbReference type="InterPro" id="IPR000873">
    <property type="entry name" value="AMP-dep_synth/lig_dom"/>
</dbReference>
<accession>A0A1I6FFL3</accession>
<dbReference type="RefSeq" id="WP_093605050.1">
    <property type="nucleotide sequence ID" value="NZ_FOYL01000015.1"/>
</dbReference>
<organism evidence="3 4">
    <name type="scientific">Lentzea waywayandensis</name>
    <dbReference type="NCBI Taxonomy" id="84724"/>
    <lineage>
        <taxon>Bacteria</taxon>
        <taxon>Bacillati</taxon>
        <taxon>Actinomycetota</taxon>
        <taxon>Actinomycetes</taxon>
        <taxon>Pseudonocardiales</taxon>
        <taxon>Pseudonocardiaceae</taxon>
        <taxon>Lentzea</taxon>
    </lineage>
</organism>
<dbReference type="Pfam" id="PF00501">
    <property type="entry name" value="AMP-binding"/>
    <property type="match status" value="1"/>
</dbReference>
<dbReference type="STRING" id="84724.SAMN04488564_11544"/>
<dbReference type="GO" id="GO:0044550">
    <property type="term" value="P:secondary metabolite biosynthetic process"/>
    <property type="evidence" value="ECO:0007669"/>
    <property type="project" value="TreeGrafter"/>
</dbReference>
<dbReference type="SUPFAM" id="SSF47336">
    <property type="entry name" value="ACP-like"/>
    <property type="match status" value="1"/>
</dbReference>